<sequence length="521" mass="59773">MDEKKQFLTLLKAVRHQLTKQHILKEGQQMLVYSGCVLLIFLIFARFIVLPFLLRYFFILIGVLCLIFMFRIWKRRPNLYDAAAIYNKFVPDDRVITAMSFLQEDGLIKRLQLIDTVDHMRRQQQIVLKRKKQMFNFQHLLSGGVLISIACLLMFFPNEKMNIAKQKTKELQLMKKNEKELATIEKKITDSIAKEEVEKARKEISKHDTADDALTELVKQTNELQLKELKEKEKGEELQKWQQQLDEAGLSELSKAIEAKDTAQVENELEKLKKREDLNNEQKSALNQFSKMENGKIGQQVSAMQKKIDEALQADERMASLSAVQKELVAQAENLKQEMVANGLNPTTTNLSSSSQRYGKNQENDSKDSGANEHIGTEKESESGNETSSNAKKENESGNETDSLKAEKESSNSNKEGISSQIENSNEKGSELDANSQHLLTFPERITGDHHIKEDFGSFEKGQEQQAENDELVLKGSIRPYEEVYGQYEEAYRESINRMKLPHDLEDIVKAYFLNVDPNKE</sequence>
<evidence type="ECO:0000256" key="2">
    <source>
        <dbReference type="SAM" id="MobiDB-lite"/>
    </source>
</evidence>
<protein>
    <submittedName>
        <fullName evidence="5">Uncharacterized protein</fullName>
    </submittedName>
</protein>
<feature type="compositionally biased region" description="Polar residues" evidence="2">
    <location>
        <begin position="344"/>
        <end position="359"/>
    </location>
</feature>
<feature type="coiled-coil region" evidence="1">
    <location>
        <begin position="219"/>
        <end position="282"/>
    </location>
</feature>
<dbReference type="EMBL" id="JAAIWN010000005">
    <property type="protein sequence ID" value="NEY80560.1"/>
    <property type="molecule type" value="Genomic_DNA"/>
</dbReference>
<dbReference type="Proteomes" id="UP000570010">
    <property type="component" value="Unassembled WGS sequence"/>
</dbReference>
<evidence type="ECO:0000313" key="7">
    <source>
        <dbReference type="Proteomes" id="UP000570010"/>
    </source>
</evidence>
<evidence type="ECO:0000313" key="4">
    <source>
        <dbReference type="EMBL" id="MBA4536192.1"/>
    </source>
</evidence>
<dbReference type="RefSeq" id="WP_163240091.1">
    <property type="nucleotide sequence ID" value="NZ_JAAIWN010000005.1"/>
</dbReference>
<keyword evidence="3" id="KW-0812">Transmembrane</keyword>
<dbReference type="Proteomes" id="UP000472971">
    <property type="component" value="Unassembled WGS sequence"/>
</dbReference>
<feature type="transmembrane region" description="Helical" evidence="3">
    <location>
        <begin position="30"/>
        <end position="49"/>
    </location>
</feature>
<evidence type="ECO:0000256" key="1">
    <source>
        <dbReference type="SAM" id="Coils"/>
    </source>
</evidence>
<comment type="caution">
    <text evidence="5">The sequence shown here is derived from an EMBL/GenBank/DDBJ whole genome shotgun (WGS) entry which is preliminary data.</text>
</comment>
<feature type="compositionally biased region" description="Basic and acidic residues" evidence="2">
    <location>
        <begin position="446"/>
        <end position="463"/>
    </location>
</feature>
<name>A0A6B3VQH0_9BACI</name>
<gene>
    <name evidence="5" type="ORF">G4D64_03275</name>
    <name evidence="4" type="ORF">H1Z61_03310</name>
</gene>
<proteinExistence type="predicted"/>
<feature type="transmembrane region" description="Helical" evidence="3">
    <location>
        <begin position="55"/>
        <end position="73"/>
    </location>
</feature>
<dbReference type="EMBL" id="JACEIO010000005">
    <property type="protein sequence ID" value="MBA4536192.1"/>
    <property type="molecule type" value="Genomic_DNA"/>
</dbReference>
<keyword evidence="3" id="KW-1133">Transmembrane helix</keyword>
<keyword evidence="1" id="KW-0175">Coiled coil</keyword>
<accession>A0A6B3VQH0</accession>
<keyword evidence="3" id="KW-0472">Membrane</keyword>
<evidence type="ECO:0000313" key="5">
    <source>
        <dbReference type="EMBL" id="NEY80560.1"/>
    </source>
</evidence>
<reference evidence="4 7" key="2">
    <citation type="submission" date="2020-07" db="EMBL/GenBank/DDBJ databases">
        <authorList>
            <person name="Feng H."/>
        </authorList>
    </citation>
    <scope>NUCLEOTIDE SEQUENCE [LARGE SCALE GENOMIC DNA]</scope>
    <source>
        <strain evidence="4">S-12</strain>
        <strain evidence="7">s-12</strain>
    </source>
</reference>
<feature type="compositionally biased region" description="Polar residues" evidence="2">
    <location>
        <begin position="411"/>
        <end position="424"/>
    </location>
</feature>
<feature type="compositionally biased region" description="Basic and acidic residues" evidence="2">
    <location>
        <begin position="360"/>
        <end position="382"/>
    </location>
</feature>
<feature type="compositionally biased region" description="Basic and acidic residues" evidence="2">
    <location>
        <begin position="391"/>
        <end position="410"/>
    </location>
</feature>
<evidence type="ECO:0000313" key="6">
    <source>
        <dbReference type="Proteomes" id="UP000472971"/>
    </source>
</evidence>
<dbReference type="AlphaFoldDB" id="A0A6B3VQH0"/>
<reference evidence="5 6" key="1">
    <citation type="submission" date="2020-02" db="EMBL/GenBank/DDBJ databases">
        <title>Bacillus aquiflavi sp. nov., isolated from yellow water of strong flavor Chinese baijiu in Yibin region of China.</title>
        <authorList>
            <person name="Xie J."/>
        </authorList>
    </citation>
    <scope>NUCLEOTIDE SEQUENCE [LARGE SCALE GENOMIC DNA]</scope>
    <source>
        <strain evidence="5 6">3H-10</strain>
    </source>
</reference>
<keyword evidence="6" id="KW-1185">Reference proteome</keyword>
<feature type="region of interest" description="Disordered" evidence="2">
    <location>
        <begin position="339"/>
        <end position="471"/>
    </location>
</feature>
<evidence type="ECO:0000256" key="3">
    <source>
        <dbReference type="SAM" id="Phobius"/>
    </source>
</evidence>
<feature type="transmembrane region" description="Helical" evidence="3">
    <location>
        <begin position="137"/>
        <end position="156"/>
    </location>
</feature>
<organism evidence="5 6">
    <name type="scientific">Bacillus aquiflavi</name>
    <dbReference type="NCBI Taxonomy" id="2672567"/>
    <lineage>
        <taxon>Bacteria</taxon>
        <taxon>Bacillati</taxon>
        <taxon>Bacillota</taxon>
        <taxon>Bacilli</taxon>
        <taxon>Bacillales</taxon>
        <taxon>Bacillaceae</taxon>
        <taxon>Bacillus</taxon>
    </lineage>
</organism>